<accession>A0A381V2X4</accession>
<organism evidence="1">
    <name type="scientific">marine metagenome</name>
    <dbReference type="NCBI Taxonomy" id="408172"/>
    <lineage>
        <taxon>unclassified sequences</taxon>
        <taxon>metagenomes</taxon>
        <taxon>ecological metagenomes</taxon>
    </lineage>
</organism>
<sequence length="45" mass="4829">PIRMSDTPPSPAAAAPELGQHTEEVLLELGYDWDRIAALREAGAI</sequence>
<dbReference type="SUPFAM" id="SSF89796">
    <property type="entry name" value="CoA-transferase family III (CaiB/BaiF)"/>
    <property type="match status" value="1"/>
</dbReference>
<dbReference type="AlphaFoldDB" id="A0A381V2X4"/>
<dbReference type="EMBL" id="UINC01007556">
    <property type="protein sequence ID" value="SVA33997.1"/>
    <property type="molecule type" value="Genomic_DNA"/>
</dbReference>
<protein>
    <recommendedName>
        <fullName evidence="2">Formyl-CoA transferase</fullName>
    </recommendedName>
</protein>
<evidence type="ECO:0008006" key="2">
    <source>
        <dbReference type="Google" id="ProtNLM"/>
    </source>
</evidence>
<name>A0A381V2X4_9ZZZZ</name>
<dbReference type="Gene3D" id="3.40.50.10540">
    <property type="entry name" value="Crotonobetainyl-coa:carnitine coa-transferase, domain 1"/>
    <property type="match status" value="1"/>
</dbReference>
<evidence type="ECO:0000313" key="1">
    <source>
        <dbReference type="EMBL" id="SVA33997.1"/>
    </source>
</evidence>
<gene>
    <name evidence="1" type="ORF">METZ01_LOCUS86851</name>
</gene>
<dbReference type="InterPro" id="IPR023606">
    <property type="entry name" value="CoA-Trfase_III_dom_1_sf"/>
</dbReference>
<reference evidence="1" key="1">
    <citation type="submission" date="2018-05" db="EMBL/GenBank/DDBJ databases">
        <authorList>
            <person name="Lanie J.A."/>
            <person name="Ng W.-L."/>
            <person name="Kazmierczak K.M."/>
            <person name="Andrzejewski T.M."/>
            <person name="Davidsen T.M."/>
            <person name="Wayne K.J."/>
            <person name="Tettelin H."/>
            <person name="Glass J.I."/>
            <person name="Rusch D."/>
            <person name="Podicherti R."/>
            <person name="Tsui H.-C.T."/>
            <person name="Winkler M.E."/>
        </authorList>
    </citation>
    <scope>NUCLEOTIDE SEQUENCE</scope>
</reference>
<feature type="non-terminal residue" evidence="1">
    <location>
        <position position="1"/>
    </location>
</feature>
<proteinExistence type="predicted"/>